<evidence type="ECO:0008006" key="8">
    <source>
        <dbReference type="Google" id="ProtNLM"/>
    </source>
</evidence>
<evidence type="ECO:0000256" key="5">
    <source>
        <dbReference type="SAM" id="MobiDB-lite"/>
    </source>
</evidence>
<comment type="caution">
    <text evidence="6">The sequence shown here is derived from an EMBL/GenBank/DDBJ whole genome shotgun (WGS) entry which is preliminary data.</text>
</comment>
<dbReference type="PANTHER" id="PTHR24305:SF166">
    <property type="entry name" value="CYTOCHROME P450 12A4, MITOCHONDRIAL-RELATED"/>
    <property type="match status" value="1"/>
</dbReference>
<evidence type="ECO:0000313" key="7">
    <source>
        <dbReference type="Proteomes" id="UP001391051"/>
    </source>
</evidence>
<evidence type="ECO:0000256" key="2">
    <source>
        <dbReference type="ARBA" id="ARBA00022617"/>
    </source>
</evidence>
<evidence type="ECO:0000256" key="1">
    <source>
        <dbReference type="ARBA" id="ARBA00010617"/>
    </source>
</evidence>
<gene>
    <name evidence="6" type="ORF">PG986_008851</name>
</gene>
<protein>
    <recommendedName>
        <fullName evidence="8">Cytochrome P450</fullName>
    </recommendedName>
</protein>
<feature type="region of interest" description="Disordered" evidence="5">
    <location>
        <begin position="564"/>
        <end position="588"/>
    </location>
</feature>
<feature type="compositionally biased region" description="Basic and acidic residues" evidence="5">
    <location>
        <begin position="564"/>
        <end position="575"/>
    </location>
</feature>
<keyword evidence="2" id="KW-0349">Heme</keyword>
<organism evidence="6 7">
    <name type="scientific">Apiospora aurea</name>
    <dbReference type="NCBI Taxonomy" id="335848"/>
    <lineage>
        <taxon>Eukaryota</taxon>
        <taxon>Fungi</taxon>
        <taxon>Dikarya</taxon>
        <taxon>Ascomycota</taxon>
        <taxon>Pezizomycotina</taxon>
        <taxon>Sordariomycetes</taxon>
        <taxon>Xylariomycetidae</taxon>
        <taxon>Amphisphaeriales</taxon>
        <taxon>Apiosporaceae</taxon>
        <taxon>Apiospora</taxon>
    </lineage>
</organism>
<dbReference type="InterPro" id="IPR001128">
    <property type="entry name" value="Cyt_P450"/>
</dbReference>
<reference evidence="6 7" key="1">
    <citation type="submission" date="2023-01" db="EMBL/GenBank/DDBJ databases">
        <title>Analysis of 21 Apiospora genomes using comparative genomics revels a genus with tremendous synthesis potential of carbohydrate active enzymes and secondary metabolites.</title>
        <authorList>
            <person name="Sorensen T."/>
        </authorList>
    </citation>
    <scope>NUCLEOTIDE SEQUENCE [LARGE SCALE GENOMIC DNA]</scope>
    <source>
        <strain evidence="6 7">CBS 24483</strain>
    </source>
</reference>
<dbReference type="GeneID" id="92078135"/>
<dbReference type="InterPro" id="IPR050121">
    <property type="entry name" value="Cytochrome_P450_monoxygenase"/>
</dbReference>
<evidence type="ECO:0000313" key="6">
    <source>
        <dbReference type="EMBL" id="KAK7947965.1"/>
    </source>
</evidence>
<evidence type="ECO:0000256" key="3">
    <source>
        <dbReference type="ARBA" id="ARBA00022723"/>
    </source>
</evidence>
<dbReference type="Proteomes" id="UP001391051">
    <property type="component" value="Unassembled WGS sequence"/>
</dbReference>
<accession>A0ABR1Q6A7</accession>
<dbReference type="SUPFAM" id="SSF48264">
    <property type="entry name" value="Cytochrome P450"/>
    <property type="match status" value="1"/>
</dbReference>
<proteinExistence type="inferred from homology"/>
<dbReference type="Gene3D" id="1.10.630.10">
    <property type="entry name" value="Cytochrome P450"/>
    <property type="match status" value="1"/>
</dbReference>
<keyword evidence="7" id="KW-1185">Reference proteome</keyword>
<comment type="similarity">
    <text evidence="1">Belongs to the cytochrome P450 family.</text>
</comment>
<name>A0ABR1Q6A7_9PEZI</name>
<dbReference type="InterPro" id="IPR036396">
    <property type="entry name" value="Cyt_P450_sf"/>
</dbReference>
<keyword evidence="3" id="KW-0479">Metal-binding</keyword>
<evidence type="ECO:0000256" key="4">
    <source>
        <dbReference type="ARBA" id="ARBA00023004"/>
    </source>
</evidence>
<dbReference type="PANTHER" id="PTHR24305">
    <property type="entry name" value="CYTOCHROME P450"/>
    <property type="match status" value="1"/>
</dbReference>
<dbReference type="RefSeq" id="XP_066697471.1">
    <property type="nucleotide sequence ID" value="XM_066845073.1"/>
</dbReference>
<dbReference type="EMBL" id="JAQQWE010000006">
    <property type="protein sequence ID" value="KAK7947965.1"/>
    <property type="molecule type" value="Genomic_DNA"/>
</dbReference>
<keyword evidence="4" id="KW-0408">Iron</keyword>
<dbReference type="PRINTS" id="PR00385">
    <property type="entry name" value="P450"/>
</dbReference>
<sequence length="618" mass="67949">MVNLLVLGSALVAATLLYSVAGLYTNYNKVRRTGIPVIVSPFYTFNPLWIIAQSWLAPRAWFLPLCRLLPEPLCLFTRVITMDWPKEDGWELHDRFGPAFWVISPGTIQFMCADPVANEEIMTRYKAWTKPPEHVGNCVGNVEGEDWMRHKRIIGPCFNERISVLVWEETTRQVQEMLDEKIFARADGAHTTLCDDSRTIALHAFMGVGLGAPQAFSTGARQKSEGRRLSFRDSLTSVLHELMLTTVASQLPPAVLGLLPKYISEKKVAFDEAGLYINDLIRAQEEVDSDGSGAKASVASSLSSEKKKPNTFLSALVSNARDDANTATEEQSATVGGRKKGFSKQDLMGNMFVMSFAGHDTTASSLAFTVSMLATRPEYQKWIQEEIDGVLASGVDRSDYKNIFPKLKRCQALLFETLRLYHPALLVTRQTAVDNQLQVVLSPAGTLVHANLHATYLSSELWGPDCEEWKPERFIIPAGTDKPGWPEYRPEPAGQTAEKLVAPPLALSSFWSMGPRICLGMKFSQVSRYRYPLRYKMLDAHHVARYPGRIHSRHVHGLLASERGARAEARGRREGGLGGGGGAGGARGAQGGAGSVWVRDDGAVAAYYGAGEDCAAVA</sequence>
<feature type="compositionally biased region" description="Gly residues" evidence="5">
    <location>
        <begin position="576"/>
        <end position="588"/>
    </location>
</feature>
<dbReference type="Pfam" id="PF00067">
    <property type="entry name" value="p450"/>
    <property type="match status" value="1"/>
</dbReference>